<accession>A0A2P2QL36</accession>
<reference evidence="1" key="1">
    <citation type="submission" date="2018-02" db="EMBL/GenBank/DDBJ databases">
        <title>Rhizophora mucronata_Transcriptome.</title>
        <authorList>
            <person name="Meera S.P."/>
            <person name="Sreeshan A."/>
            <person name="Augustine A."/>
        </authorList>
    </citation>
    <scope>NUCLEOTIDE SEQUENCE</scope>
    <source>
        <tissue evidence="1">Leaf</tissue>
    </source>
</reference>
<dbReference type="AlphaFoldDB" id="A0A2P2QL36"/>
<proteinExistence type="predicted"/>
<evidence type="ECO:0000313" key="1">
    <source>
        <dbReference type="EMBL" id="MBX67698.1"/>
    </source>
</evidence>
<sequence>MFFFYFFNGCHPCLNLLDHLTFWFLFVWQLNYMWVEISCTIFSLNGTSPLADKFDGSTVFLVKDQNVFKKYTAITTFSSPDRYK</sequence>
<organism evidence="1">
    <name type="scientific">Rhizophora mucronata</name>
    <name type="common">Asiatic mangrove</name>
    <dbReference type="NCBI Taxonomy" id="61149"/>
    <lineage>
        <taxon>Eukaryota</taxon>
        <taxon>Viridiplantae</taxon>
        <taxon>Streptophyta</taxon>
        <taxon>Embryophyta</taxon>
        <taxon>Tracheophyta</taxon>
        <taxon>Spermatophyta</taxon>
        <taxon>Magnoliopsida</taxon>
        <taxon>eudicotyledons</taxon>
        <taxon>Gunneridae</taxon>
        <taxon>Pentapetalae</taxon>
        <taxon>rosids</taxon>
        <taxon>fabids</taxon>
        <taxon>Malpighiales</taxon>
        <taxon>Rhizophoraceae</taxon>
        <taxon>Rhizophora</taxon>
    </lineage>
</organism>
<name>A0A2P2QL36_RHIMU</name>
<dbReference type="EMBL" id="GGEC01087214">
    <property type="protein sequence ID" value="MBX67698.1"/>
    <property type="molecule type" value="Transcribed_RNA"/>
</dbReference>
<protein>
    <submittedName>
        <fullName evidence="1">Uncharacterized protein</fullName>
    </submittedName>
</protein>